<proteinExistence type="predicted"/>
<keyword evidence="5" id="KW-0732">Signal</keyword>
<comment type="cofactor">
    <cofactor evidence="1">
        <name>Zn(2+)</name>
        <dbReference type="ChEBI" id="CHEBI:29105"/>
    </cofactor>
</comment>
<dbReference type="Pfam" id="PF00753">
    <property type="entry name" value="Lactamase_B"/>
    <property type="match status" value="1"/>
</dbReference>
<dbReference type="InterPro" id="IPR001279">
    <property type="entry name" value="Metallo-B-lactamas"/>
</dbReference>
<reference evidence="8" key="1">
    <citation type="submission" date="2021-01" db="EMBL/GenBank/DDBJ databases">
        <authorList>
            <person name="Corre E."/>
            <person name="Pelletier E."/>
            <person name="Niang G."/>
            <person name="Scheremetjew M."/>
            <person name="Finn R."/>
            <person name="Kale V."/>
            <person name="Holt S."/>
            <person name="Cochrane G."/>
            <person name="Meng A."/>
            <person name="Brown T."/>
            <person name="Cohen L."/>
        </authorList>
    </citation>
    <scope>NUCLEOTIDE SEQUENCE</scope>
    <source>
        <strain evidence="8">CCMP 769</strain>
    </source>
</reference>
<sequence length="423" mass="46518">MQVPVITLCVVLFLTLTGLWLNRGANKALHADFRSRVIAHAAGPTGSCEGNPLGAGEKRALPQFPYKCGWNYISSGGGIDVFAYTMPGGQLGWSNCALIVDTNEQQSILIDVFQDVSNTEEMLEGVKNITQKAPIKKVLITHPDFDHFFGSAAIPESIPIYSSQVVADVVLHANQTKMNQQLFSFAIFGSVVSGMLNVINDIPIVGEHVQPLLKKLVDVIPLKDTTFGRGMAFSFAYLTPFKMSSVDHVRPVDVLLEEVDWKIHGSKLALINFRAHSMDDTAVLISNAGVGIAGDLLFQGVYPLIKYGSTADIIEALDALLADHRIKVFVPGHGPIMDRAGVEREKQLWLALQASAKTCFENGEEVDLCVRRFQADAQQSFEERDCEVMLEISYLTEIATLKGERPSEQIFIDRFGKHILSKL</sequence>
<keyword evidence="2" id="KW-0479">Metal-binding</keyword>
<protein>
    <recommendedName>
        <fullName evidence="6">Metallo-beta-lactamase domain-containing protein</fullName>
    </recommendedName>
</protein>
<dbReference type="EMBL" id="HBHW01026001">
    <property type="protein sequence ID" value="CAE0052211.1"/>
    <property type="molecule type" value="Transcribed_RNA"/>
</dbReference>
<dbReference type="EMBL" id="HBHW01026002">
    <property type="protein sequence ID" value="CAE0052212.1"/>
    <property type="molecule type" value="Transcribed_RNA"/>
</dbReference>
<dbReference type="PANTHER" id="PTHR46233">
    <property type="entry name" value="HYDROXYACYLGLUTATHIONE HYDROLASE GLOC"/>
    <property type="match status" value="1"/>
</dbReference>
<dbReference type="InterPro" id="IPR036866">
    <property type="entry name" value="RibonucZ/Hydroxyglut_hydro"/>
</dbReference>
<keyword evidence="3" id="KW-0378">Hydrolase</keyword>
<dbReference type="PANTHER" id="PTHR46233:SF3">
    <property type="entry name" value="HYDROXYACYLGLUTATHIONE HYDROLASE GLOC"/>
    <property type="match status" value="1"/>
</dbReference>
<dbReference type="Gene3D" id="3.60.15.10">
    <property type="entry name" value="Ribonuclease Z/Hydroxyacylglutathione hydrolase-like"/>
    <property type="match status" value="1"/>
</dbReference>
<feature type="domain" description="Metallo-beta-lactamase" evidence="6">
    <location>
        <begin position="93"/>
        <end position="333"/>
    </location>
</feature>
<dbReference type="GO" id="GO:0016787">
    <property type="term" value="F:hydrolase activity"/>
    <property type="evidence" value="ECO:0007669"/>
    <property type="project" value="UniProtKB-KW"/>
</dbReference>
<feature type="signal peptide" evidence="5">
    <location>
        <begin position="1"/>
        <end position="24"/>
    </location>
</feature>
<gene>
    <name evidence="7" type="ORF">RMAR00112_LOCUS20237</name>
    <name evidence="8" type="ORF">RMAR00112_LOCUS20238</name>
</gene>
<dbReference type="AlphaFoldDB" id="A0A7S2ZY30"/>
<feature type="chain" id="PRO_5035593442" description="Metallo-beta-lactamase domain-containing protein" evidence="5">
    <location>
        <begin position="25"/>
        <end position="423"/>
    </location>
</feature>
<dbReference type="InterPro" id="IPR051453">
    <property type="entry name" value="MBL_Glyoxalase_II"/>
</dbReference>
<organism evidence="8">
    <name type="scientific">Rhodosorus marinus</name>
    <dbReference type="NCBI Taxonomy" id="101924"/>
    <lineage>
        <taxon>Eukaryota</taxon>
        <taxon>Rhodophyta</taxon>
        <taxon>Stylonematophyceae</taxon>
        <taxon>Stylonematales</taxon>
        <taxon>Stylonemataceae</taxon>
        <taxon>Rhodosorus</taxon>
    </lineage>
</organism>
<evidence type="ECO:0000313" key="7">
    <source>
        <dbReference type="EMBL" id="CAE0052211.1"/>
    </source>
</evidence>
<dbReference type="GO" id="GO:0046872">
    <property type="term" value="F:metal ion binding"/>
    <property type="evidence" value="ECO:0007669"/>
    <property type="project" value="UniProtKB-KW"/>
</dbReference>
<evidence type="ECO:0000256" key="5">
    <source>
        <dbReference type="SAM" id="SignalP"/>
    </source>
</evidence>
<name>A0A7S2ZY30_9RHOD</name>
<evidence type="ECO:0000256" key="1">
    <source>
        <dbReference type="ARBA" id="ARBA00001947"/>
    </source>
</evidence>
<dbReference type="SUPFAM" id="SSF56281">
    <property type="entry name" value="Metallo-hydrolase/oxidoreductase"/>
    <property type="match status" value="1"/>
</dbReference>
<evidence type="ECO:0000313" key="8">
    <source>
        <dbReference type="EMBL" id="CAE0052212.1"/>
    </source>
</evidence>
<evidence type="ECO:0000256" key="3">
    <source>
        <dbReference type="ARBA" id="ARBA00022801"/>
    </source>
</evidence>
<evidence type="ECO:0000256" key="2">
    <source>
        <dbReference type="ARBA" id="ARBA00022723"/>
    </source>
</evidence>
<evidence type="ECO:0000256" key="4">
    <source>
        <dbReference type="ARBA" id="ARBA00022833"/>
    </source>
</evidence>
<dbReference type="SMART" id="SM00849">
    <property type="entry name" value="Lactamase_B"/>
    <property type="match status" value="1"/>
</dbReference>
<keyword evidence="4" id="KW-0862">Zinc</keyword>
<accession>A0A7S2ZY30</accession>
<evidence type="ECO:0000259" key="6">
    <source>
        <dbReference type="SMART" id="SM00849"/>
    </source>
</evidence>